<evidence type="ECO:0000313" key="10">
    <source>
        <dbReference type="Proteomes" id="UP000190626"/>
    </source>
</evidence>
<dbReference type="STRING" id="1469647.BC351_21395"/>
<keyword evidence="3 5" id="KW-0285">Flavoprotein</keyword>
<evidence type="ECO:0000256" key="1">
    <source>
        <dbReference type="ARBA" id="ARBA00001974"/>
    </source>
</evidence>
<keyword evidence="5" id="KW-0560">Oxidoreductase</keyword>
<evidence type="ECO:0000256" key="3">
    <source>
        <dbReference type="ARBA" id="ARBA00022630"/>
    </source>
</evidence>
<dbReference type="InterPro" id="IPR013786">
    <property type="entry name" value="AcylCoA_DH/ox_N"/>
</dbReference>
<dbReference type="Gene3D" id="1.20.140.10">
    <property type="entry name" value="Butyryl-CoA Dehydrogenase, subunit A, domain 3"/>
    <property type="match status" value="1"/>
</dbReference>
<evidence type="ECO:0000313" key="9">
    <source>
        <dbReference type="EMBL" id="OPH58900.1"/>
    </source>
</evidence>
<dbReference type="Gene3D" id="2.40.110.10">
    <property type="entry name" value="Butyryl-CoA Dehydrogenase, subunit A, domain 2"/>
    <property type="match status" value="1"/>
</dbReference>
<dbReference type="Proteomes" id="UP000190626">
    <property type="component" value="Unassembled WGS sequence"/>
</dbReference>
<dbReference type="GO" id="GO:0005886">
    <property type="term" value="C:plasma membrane"/>
    <property type="evidence" value="ECO:0007669"/>
    <property type="project" value="TreeGrafter"/>
</dbReference>
<comment type="cofactor">
    <cofactor evidence="1 5">
        <name>FAD</name>
        <dbReference type="ChEBI" id="CHEBI:57692"/>
    </cofactor>
</comment>
<dbReference type="RefSeq" id="WP_079411191.1">
    <property type="nucleotide sequence ID" value="NZ_MBTG01000008.1"/>
</dbReference>
<dbReference type="InterPro" id="IPR006091">
    <property type="entry name" value="Acyl-CoA_Oxase/DH_mid-dom"/>
</dbReference>
<evidence type="ECO:0000256" key="2">
    <source>
        <dbReference type="ARBA" id="ARBA00009347"/>
    </source>
</evidence>
<dbReference type="PIRSF" id="PIRSF016578">
    <property type="entry name" value="HsaA"/>
    <property type="match status" value="1"/>
</dbReference>
<evidence type="ECO:0000256" key="4">
    <source>
        <dbReference type="ARBA" id="ARBA00022827"/>
    </source>
</evidence>
<dbReference type="Pfam" id="PF02771">
    <property type="entry name" value="Acyl-CoA_dh_N"/>
    <property type="match status" value="1"/>
</dbReference>
<feature type="domain" description="Acyl-CoA oxidase/dehydrogenase middle" evidence="7">
    <location>
        <begin position="117"/>
        <end position="216"/>
    </location>
</feature>
<dbReference type="SUPFAM" id="SSF56645">
    <property type="entry name" value="Acyl-CoA dehydrogenase NM domain-like"/>
    <property type="match status" value="1"/>
</dbReference>
<dbReference type="GO" id="GO:0003995">
    <property type="term" value="F:acyl-CoA dehydrogenase activity"/>
    <property type="evidence" value="ECO:0007669"/>
    <property type="project" value="TreeGrafter"/>
</dbReference>
<feature type="domain" description="Acyl-CoA dehydrogenase/oxidase C-terminal" evidence="6">
    <location>
        <begin position="242"/>
        <end position="368"/>
    </location>
</feature>
<keyword evidence="4 5" id="KW-0274">FAD</keyword>
<dbReference type="AlphaFoldDB" id="A0A1V4HMI2"/>
<dbReference type="OrthoDB" id="9802447at2"/>
<dbReference type="Pfam" id="PF02770">
    <property type="entry name" value="Acyl-CoA_dh_M"/>
    <property type="match status" value="1"/>
</dbReference>
<dbReference type="InterPro" id="IPR009100">
    <property type="entry name" value="AcylCoA_DH/oxidase_NM_dom_sf"/>
</dbReference>
<reference evidence="10" key="1">
    <citation type="submission" date="2016-07" db="EMBL/GenBank/DDBJ databases">
        <authorList>
            <person name="Florea S."/>
            <person name="Webb J.S."/>
            <person name="Jaromczyk J."/>
            <person name="Schardl C.L."/>
        </authorList>
    </citation>
    <scope>NUCLEOTIDE SEQUENCE [LARGE SCALE GENOMIC DNA]</scope>
    <source>
        <strain evidence="10">CY1</strain>
    </source>
</reference>
<gene>
    <name evidence="9" type="ORF">BC351_21395</name>
</gene>
<dbReference type="InterPro" id="IPR046373">
    <property type="entry name" value="Acyl-CoA_Oxase/DH_mid-dom_sf"/>
</dbReference>
<comment type="similarity">
    <text evidence="2 5">Belongs to the acyl-CoA dehydrogenase family.</text>
</comment>
<dbReference type="GO" id="GO:0050660">
    <property type="term" value="F:flavin adenine dinucleotide binding"/>
    <property type="evidence" value="ECO:0007669"/>
    <property type="project" value="InterPro"/>
</dbReference>
<dbReference type="Pfam" id="PF00441">
    <property type="entry name" value="Acyl-CoA_dh_1"/>
    <property type="match status" value="1"/>
</dbReference>
<evidence type="ECO:0000259" key="7">
    <source>
        <dbReference type="Pfam" id="PF02770"/>
    </source>
</evidence>
<evidence type="ECO:0008006" key="11">
    <source>
        <dbReference type="Google" id="ProtNLM"/>
    </source>
</evidence>
<dbReference type="InterPro" id="IPR009075">
    <property type="entry name" value="AcylCo_DH/oxidase_C"/>
</dbReference>
<protein>
    <recommendedName>
        <fullName evidence="11">Acyl-CoA dehydrogenase</fullName>
    </recommendedName>
</protein>
<dbReference type="Gene3D" id="1.10.540.10">
    <property type="entry name" value="Acyl-CoA dehydrogenase/oxidase, N-terminal domain"/>
    <property type="match status" value="1"/>
</dbReference>
<name>A0A1V4HMI2_9BACL</name>
<dbReference type="SUPFAM" id="SSF47203">
    <property type="entry name" value="Acyl-CoA dehydrogenase C-terminal domain-like"/>
    <property type="match status" value="1"/>
</dbReference>
<proteinExistence type="inferred from homology"/>
<evidence type="ECO:0000256" key="5">
    <source>
        <dbReference type="RuleBase" id="RU362125"/>
    </source>
</evidence>
<feature type="domain" description="Acyl-CoA dehydrogenase/oxidase N-terminal" evidence="8">
    <location>
        <begin position="17"/>
        <end position="111"/>
    </location>
</feature>
<accession>A0A1V4HMI2</accession>
<evidence type="ECO:0000259" key="6">
    <source>
        <dbReference type="Pfam" id="PF00441"/>
    </source>
</evidence>
<dbReference type="InterPro" id="IPR036250">
    <property type="entry name" value="AcylCo_DH-like_C"/>
</dbReference>
<organism evidence="9 10">
    <name type="scientific">Paenibacillus ferrarius</name>
    <dbReference type="NCBI Taxonomy" id="1469647"/>
    <lineage>
        <taxon>Bacteria</taxon>
        <taxon>Bacillati</taxon>
        <taxon>Bacillota</taxon>
        <taxon>Bacilli</taxon>
        <taxon>Bacillales</taxon>
        <taxon>Paenibacillaceae</taxon>
        <taxon>Paenibacillus</taxon>
    </lineage>
</organism>
<evidence type="ECO:0000259" key="8">
    <source>
        <dbReference type="Pfam" id="PF02771"/>
    </source>
</evidence>
<dbReference type="EMBL" id="MBTG01000008">
    <property type="protein sequence ID" value="OPH58900.1"/>
    <property type="molecule type" value="Genomic_DNA"/>
</dbReference>
<sequence>MGAAVQSVRLELAALLEQLEQYASAADEYGAPQKEALAALRRSGLLGSLVPSEYGGLGQNALFASRFIEAIAGVDPSIAIIAFQHLSVVSRILEWGSAAQRQQYLPKLADGRWLAASAWSETGAGANKQNLSTKAVQLDDGQWLIEGTKSFTTGAGLADLYLVLVQTGTNDEQSTYGNSSQTFFLIETTQGITADADTNLAGMRGSSTGFIHLNKCLVSSEQFIGSLGGAPTVINGIRSCGLTLGAVSLGISQAAYELALEHVRSKGLKNSPLLQSALSELHLSLEAVRALVDKVASKEGGEHLAKIAYQSKIFASEASEKICREAQQIIGGSSYVRGRKLERLLRDARAVSLMGPVNRLAKEIIGKELVS</sequence>
<keyword evidence="10" id="KW-1185">Reference proteome</keyword>
<comment type="caution">
    <text evidence="9">The sequence shown here is derived from an EMBL/GenBank/DDBJ whole genome shotgun (WGS) entry which is preliminary data.</text>
</comment>
<dbReference type="InterPro" id="IPR037069">
    <property type="entry name" value="AcylCoA_DH/ox_N_sf"/>
</dbReference>
<dbReference type="PANTHER" id="PTHR43884:SF19">
    <property type="entry name" value="ACYL-COA DEHYDROGENASE FADE4-RELATED"/>
    <property type="match status" value="1"/>
</dbReference>
<dbReference type="PANTHER" id="PTHR43884">
    <property type="entry name" value="ACYL-COA DEHYDROGENASE"/>
    <property type="match status" value="1"/>
</dbReference>